<proteinExistence type="predicted"/>
<protein>
    <submittedName>
        <fullName evidence="1">Uncharacterized protein</fullName>
    </submittedName>
</protein>
<dbReference type="Proteomes" id="UP000573603">
    <property type="component" value="Unassembled WGS sequence"/>
</dbReference>
<gene>
    <name evidence="1" type="ORF">FANTH_3778</name>
</gene>
<evidence type="ECO:0000313" key="2">
    <source>
        <dbReference type="Proteomes" id="UP000573603"/>
    </source>
</evidence>
<organism evidence="1 2">
    <name type="scientific">Fusarium anthophilum</name>
    <dbReference type="NCBI Taxonomy" id="48485"/>
    <lineage>
        <taxon>Eukaryota</taxon>
        <taxon>Fungi</taxon>
        <taxon>Dikarya</taxon>
        <taxon>Ascomycota</taxon>
        <taxon>Pezizomycotina</taxon>
        <taxon>Sordariomycetes</taxon>
        <taxon>Hypocreomycetidae</taxon>
        <taxon>Hypocreales</taxon>
        <taxon>Nectriaceae</taxon>
        <taxon>Fusarium</taxon>
        <taxon>Fusarium fujikuroi species complex</taxon>
    </lineage>
</organism>
<dbReference type="AlphaFoldDB" id="A0A8H5E8T7"/>
<reference evidence="1 2" key="1">
    <citation type="journal article" date="2020" name="BMC Genomics">
        <title>Correction to: Identification and distribution of gene clusters required for synthesis of sphingolipid metabolism inhibitors in diverse species of the filamentous fungus Fusarium.</title>
        <authorList>
            <person name="Kim H.S."/>
            <person name="Lohmar J.M."/>
            <person name="Busman M."/>
            <person name="Brown D.W."/>
            <person name="Naumann T.A."/>
            <person name="Divon H.H."/>
            <person name="Lysoe E."/>
            <person name="Uhlig S."/>
            <person name="Proctor R.H."/>
        </authorList>
    </citation>
    <scope>NUCLEOTIDE SEQUENCE [LARGE SCALE GENOMIC DNA]</scope>
    <source>
        <strain evidence="1 2">NRRL 25214</strain>
    </source>
</reference>
<keyword evidence="2" id="KW-1185">Reference proteome</keyword>
<comment type="caution">
    <text evidence="1">The sequence shown here is derived from an EMBL/GenBank/DDBJ whole genome shotgun (WGS) entry which is preliminary data.</text>
</comment>
<evidence type="ECO:0000313" key="1">
    <source>
        <dbReference type="EMBL" id="KAF5251017.1"/>
    </source>
</evidence>
<sequence>MEEQLQEIKMEVMQDRLGSLELRFEDLANNFAHLSTKQFSKQCISCMEAIRSLASDCLIANADDFLLSMSRAEFIEYVRDYQRSMRFDVDGSNIIKRTELETGHHRQLTEEERHDRFMSLKAGVPPAKFCFSPYNPQELFVELAIYLKNLAIKELEYHGQPYVPNAAVPNRPPPPYESQRRRFQFRGSLHRVAAAMASVKDSFGSGSFFQSVATELSEDENYKQEHFREWAQGQLAAHKKYLLLPPTPDVISDVLAHYKKARVRRWALPLGLQLYRLIPVHVEGRTGCCAYKPVIPDAEGESSSLFKQGDVEILTTTRERLRYEYWDSGPVLEMEAPAPHPLLPDWMDEIQIPDSVDMSEFGLVVAWRYHGTEAWMNRYGHLVPEV</sequence>
<dbReference type="EMBL" id="JABEVY010000077">
    <property type="protein sequence ID" value="KAF5251017.1"/>
    <property type="molecule type" value="Genomic_DNA"/>
</dbReference>
<name>A0A8H5E8T7_9HYPO</name>
<accession>A0A8H5E8T7</accession>